<dbReference type="AlphaFoldDB" id="J3PKA6"/>
<evidence type="ECO:0000313" key="3">
    <source>
        <dbReference type="EnsemblFungi" id="EJT68466"/>
    </source>
</evidence>
<accession>J3PKA6</accession>
<evidence type="ECO:0000313" key="4">
    <source>
        <dbReference type="Proteomes" id="UP000006039"/>
    </source>
</evidence>
<reference evidence="2" key="2">
    <citation type="submission" date="2010-07" db="EMBL/GenBank/DDBJ databases">
        <authorList>
            <consortium name="The Broad Institute Genome Sequencing Platform"/>
            <consortium name="Broad Institute Genome Sequencing Center for Infectious Disease"/>
            <person name="Ma L.-J."/>
            <person name="Dead R."/>
            <person name="Young S."/>
            <person name="Zeng Q."/>
            <person name="Koehrsen M."/>
            <person name="Alvarado L."/>
            <person name="Berlin A."/>
            <person name="Chapman S.B."/>
            <person name="Chen Z."/>
            <person name="Freedman E."/>
            <person name="Gellesch M."/>
            <person name="Goldberg J."/>
            <person name="Griggs A."/>
            <person name="Gujja S."/>
            <person name="Heilman E.R."/>
            <person name="Heiman D."/>
            <person name="Hepburn T."/>
            <person name="Howarth C."/>
            <person name="Jen D."/>
            <person name="Larson L."/>
            <person name="Mehta T."/>
            <person name="Neiman D."/>
            <person name="Pearson M."/>
            <person name="Roberts A."/>
            <person name="Saif S."/>
            <person name="Shea T."/>
            <person name="Shenoy N."/>
            <person name="Sisk P."/>
            <person name="Stolte C."/>
            <person name="Sykes S."/>
            <person name="Walk T."/>
            <person name="White J."/>
            <person name="Yandava C."/>
            <person name="Haas B."/>
            <person name="Nusbaum C."/>
            <person name="Birren B."/>
        </authorList>
    </citation>
    <scope>NUCLEOTIDE SEQUENCE</scope>
    <source>
        <strain evidence="2">R3-111a-1</strain>
    </source>
</reference>
<name>J3PKA6_GAET3</name>
<reference evidence="3" key="5">
    <citation type="submission" date="2018-04" db="UniProtKB">
        <authorList>
            <consortium name="EnsemblFungi"/>
        </authorList>
    </citation>
    <scope>IDENTIFICATION</scope>
    <source>
        <strain evidence="3">R3-111a-1</strain>
    </source>
</reference>
<sequence>MSSRWRDPESQESQQQSPPQYNPGYVPAQYAMDSSYGNGQQPQHQQQQFQYSSYGDHGQQPQPYSTVPARGQQVYQVSPEMQDVNLRHRRPATTARSSTRP</sequence>
<feature type="compositionally biased region" description="Low complexity" evidence="1">
    <location>
        <begin position="40"/>
        <end position="50"/>
    </location>
</feature>
<protein>
    <submittedName>
        <fullName evidence="2 3">Uncharacterized protein</fullName>
    </submittedName>
</protein>
<dbReference type="RefSeq" id="XP_009230145.1">
    <property type="nucleotide sequence ID" value="XM_009231881.1"/>
</dbReference>
<evidence type="ECO:0000256" key="1">
    <source>
        <dbReference type="SAM" id="MobiDB-lite"/>
    </source>
</evidence>
<gene>
    <name evidence="3" type="primary">20354414</name>
    <name evidence="2" type="ORF">GGTG_13956</name>
</gene>
<dbReference type="HOGENOM" id="CLU_2291893_0_0_1"/>
<proteinExistence type="predicted"/>
<evidence type="ECO:0000313" key="2">
    <source>
        <dbReference type="EMBL" id="EJT68466.1"/>
    </source>
</evidence>
<dbReference type="Proteomes" id="UP000006039">
    <property type="component" value="Unassembled WGS sequence"/>
</dbReference>
<dbReference type="EMBL" id="GL385482">
    <property type="protein sequence ID" value="EJT68466.1"/>
    <property type="molecule type" value="Genomic_DNA"/>
</dbReference>
<dbReference type="VEuPathDB" id="FungiDB:GGTG_13956"/>
<feature type="compositionally biased region" description="Low complexity" evidence="1">
    <location>
        <begin position="92"/>
        <end position="101"/>
    </location>
</feature>
<reference evidence="3" key="4">
    <citation type="journal article" date="2015" name="G3 (Bethesda)">
        <title>Genome sequences of three phytopathogenic species of the Magnaporthaceae family of fungi.</title>
        <authorList>
            <person name="Okagaki L.H."/>
            <person name="Nunes C.C."/>
            <person name="Sailsbery J."/>
            <person name="Clay B."/>
            <person name="Brown D."/>
            <person name="John T."/>
            <person name="Oh Y."/>
            <person name="Young N."/>
            <person name="Fitzgerald M."/>
            <person name="Haas B.J."/>
            <person name="Zeng Q."/>
            <person name="Young S."/>
            <person name="Adiconis X."/>
            <person name="Fan L."/>
            <person name="Levin J.Z."/>
            <person name="Mitchell T.K."/>
            <person name="Okubara P.A."/>
            <person name="Farman M.L."/>
            <person name="Kohn L.M."/>
            <person name="Birren B."/>
            <person name="Ma L.-J."/>
            <person name="Dean R.A."/>
        </authorList>
    </citation>
    <scope>NUCLEOTIDE SEQUENCE</scope>
    <source>
        <strain evidence="3">R3-111a-1</strain>
    </source>
</reference>
<reference evidence="4" key="1">
    <citation type="submission" date="2010-07" db="EMBL/GenBank/DDBJ databases">
        <title>The genome sequence of Gaeumannomyces graminis var. tritici strain R3-111a-1.</title>
        <authorList>
            <consortium name="The Broad Institute Genome Sequencing Platform"/>
            <person name="Ma L.-J."/>
            <person name="Dead R."/>
            <person name="Young S."/>
            <person name="Zeng Q."/>
            <person name="Koehrsen M."/>
            <person name="Alvarado L."/>
            <person name="Berlin A."/>
            <person name="Chapman S.B."/>
            <person name="Chen Z."/>
            <person name="Freedman E."/>
            <person name="Gellesch M."/>
            <person name="Goldberg J."/>
            <person name="Griggs A."/>
            <person name="Gujja S."/>
            <person name="Heilman E.R."/>
            <person name="Heiman D."/>
            <person name="Hepburn T."/>
            <person name="Howarth C."/>
            <person name="Jen D."/>
            <person name="Larson L."/>
            <person name="Mehta T."/>
            <person name="Neiman D."/>
            <person name="Pearson M."/>
            <person name="Roberts A."/>
            <person name="Saif S."/>
            <person name="Shea T."/>
            <person name="Shenoy N."/>
            <person name="Sisk P."/>
            <person name="Stolte C."/>
            <person name="Sykes S."/>
            <person name="Walk T."/>
            <person name="White J."/>
            <person name="Yandava C."/>
            <person name="Haas B."/>
            <person name="Nusbaum C."/>
            <person name="Birren B."/>
        </authorList>
    </citation>
    <scope>NUCLEOTIDE SEQUENCE [LARGE SCALE GENOMIC DNA]</scope>
    <source>
        <strain evidence="4">R3-111a-1</strain>
    </source>
</reference>
<feature type="region of interest" description="Disordered" evidence="1">
    <location>
        <begin position="1"/>
        <end position="101"/>
    </location>
</feature>
<dbReference type="EnsemblFungi" id="EJT68466">
    <property type="protein sequence ID" value="EJT68466"/>
    <property type="gene ID" value="GGTG_13956"/>
</dbReference>
<reference evidence="2" key="3">
    <citation type="submission" date="2010-09" db="EMBL/GenBank/DDBJ databases">
        <title>Annotation of Gaeumannomyces graminis var. tritici R3-111a-1.</title>
        <authorList>
            <consortium name="The Broad Institute Genome Sequencing Platform"/>
            <person name="Ma L.-J."/>
            <person name="Dead R."/>
            <person name="Young S.K."/>
            <person name="Zeng Q."/>
            <person name="Gargeya S."/>
            <person name="Fitzgerald M."/>
            <person name="Haas B."/>
            <person name="Abouelleil A."/>
            <person name="Alvarado L."/>
            <person name="Arachchi H.M."/>
            <person name="Berlin A."/>
            <person name="Brown A."/>
            <person name="Chapman S.B."/>
            <person name="Chen Z."/>
            <person name="Dunbar C."/>
            <person name="Freedman E."/>
            <person name="Gearin G."/>
            <person name="Gellesch M."/>
            <person name="Goldberg J."/>
            <person name="Griggs A."/>
            <person name="Gujja S."/>
            <person name="Heiman D."/>
            <person name="Howarth C."/>
            <person name="Larson L."/>
            <person name="Lui A."/>
            <person name="MacDonald P.J.P."/>
            <person name="Mehta T."/>
            <person name="Montmayeur A."/>
            <person name="Murphy C."/>
            <person name="Neiman D."/>
            <person name="Pearson M."/>
            <person name="Priest M."/>
            <person name="Roberts A."/>
            <person name="Saif S."/>
            <person name="Shea T."/>
            <person name="Shenoy N."/>
            <person name="Sisk P."/>
            <person name="Stolte C."/>
            <person name="Sykes S."/>
            <person name="Yandava C."/>
            <person name="Wortman J."/>
            <person name="Nusbaum C."/>
            <person name="Birren B."/>
        </authorList>
    </citation>
    <scope>NUCLEOTIDE SEQUENCE</scope>
    <source>
        <strain evidence="2">R3-111a-1</strain>
    </source>
</reference>
<keyword evidence="4" id="KW-1185">Reference proteome</keyword>
<organism evidence="2">
    <name type="scientific">Gaeumannomyces tritici (strain R3-111a-1)</name>
    <name type="common">Wheat and barley take-all root rot fungus</name>
    <name type="synonym">Gaeumannomyces graminis var. tritici</name>
    <dbReference type="NCBI Taxonomy" id="644352"/>
    <lineage>
        <taxon>Eukaryota</taxon>
        <taxon>Fungi</taxon>
        <taxon>Dikarya</taxon>
        <taxon>Ascomycota</taxon>
        <taxon>Pezizomycotina</taxon>
        <taxon>Sordariomycetes</taxon>
        <taxon>Sordariomycetidae</taxon>
        <taxon>Magnaporthales</taxon>
        <taxon>Magnaporthaceae</taxon>
        <taxon>Gaeumannomyces</taxon>
    </lineage>
</organism>
<dbReference type="GeneID" id="20354414"/>